<dbReference type="EMBL" id="CADCUU010000295">
    <property type="protein sequence ID" value="CAA9418542.1"/>
    <property type="molecule type" value="Genomic_DNA"/>
</dbReference>
<feature type="compositionally biased region" description="Basic and acidic residues" evidence="1">
    <location>
        <begin position="1"/>
        <end position="16"/>
    </location>
</feature>
<dbReference type="AlphaFoldDB" id="A0A6J4PK59"/>
<gene>
    <name evidence="2" type="ORF">AVDCRST_MAG15-2035</name>
</gene>
<evidence type="ECO:0000313" key="2">
    <source>
        <dbReference type="EMBL" id="CAA9418542.1"/>
    </source>
</evidence>
<dbReference type="GO" id="GO:0004489">
    <property type="term" value="F:methylenetetrahydrofolate reductase [NAD(P)H] activity"/>
    <property type="evidence" value="ECO:0007669"/>
    <property type="project" value="UniProtKB-EC"/>
</dbReference>
<feature type="non-terminal residue" evidence="2">
    <location>
        <position position="114"/>
    </location>
</feature>
<accession>A0A6J4PK59</accession>
<reference evidence="2" key="1">
    <citation type="submission" date="2020-02" db="EMBL/GenBank/DDBJ databases">
        <authorList>
            <person name="Meier V. D."/>
        </authorList>
    </citation>
    <scope>NUCLEOTIDE SEQUENCE</scope>
    <source>
        <strain evidence="2">AVDCRST_MAG15</strain>
    </source>
</reference>
<keyword evidence="2" id="KW-0560">Oxidoreductase</keyword>
<organism evidence="2">
    <name type="scientific">uncultured Rubellimicrobium sp</name>
    <dbReference type="NCBI Taxonomy" id="543078"/>
    <lineage>
        <taxon>Bacteria</taxon>
        <taxon>Pseudomonadati</taxon>
        <taxon>Pseudomonadota</taxon>
        <taxon>Alphaproteobacteria</taxon>
        <taxon>Rhodobacterales</taxon>
        <taxon>Roseobacteraceae</taxon>
        <taxon>Rubellimicrobium</taxon>
        <taxon>environmental samples</taxon>
    </lineage>
</organism>
<dbReference type="EC" id="1.5.1.20" evidence="2"/>
<feature type="compositionally biased region" description="Basic and acidic residues" evidence="1">
    <location>
        <begin position="103"/>
        <end position="114"/>
    </location>
</feature>
<feature type="non-terminal residue" evidence="2">
    <location>
        <position position="1"/>
    </location>
</feature>
<feature type="region of interest" description="Disordered" evidence="1">
    <location>
        <begin position="1"/>
        <end position="71"/>
    </location>
</feature>
<protein>
    <submittedName>
        <fullName evidence="2">5,10-methylenetetrahydrofolate reductase</fullName>
        <ecNumber evidence="2">1.5.1.20</ecNumber>
    </submittedName>
</protein>
<sequence>RDRVGGPAEGRGDRPARPYRHRGSRQAPDPHQVRDRLRRGALAPGAAEARDGRDEAPAALRARRGRGRACRPQGGEFGLWHRAGAYLPPGWHRHRRQLGQCPHRADARPRRERI</sequence>
<proteinExistence type="predicted"/>
<feature type="region of interest" description="Disordered" evidence="1">
    <location>
        <begin position="92"/>
        <end position="114"/>
    </location>
</feature>
<evidence type="ECO:0000256" key="1">
    <source>
        <dbReference type="SAM" id="MobiDB-lite"/>
    </source>
</evidence>
<name>A0A6J4PK59_9RHOB</name>